<keyword evidence="2" id="KW-0503">Monooxygenase</keyword>
<dbReference type="AlphaFoldDB" id="A0A3M7SAR9"/>
<dbReference type="InterPro" id="IPR036939">
    <property type="entry name" value="Cu2_ascorb_mOase_N_sf"/>
</dbReference>
<feature type="domain" description="Copper type II ascorbate-dependent monooxygenase N-terminal" evidence="1">
    <location>
        <begin position="100"/>
        <end position="216"/>
    </location>
</feature>
<accession>A0A3M7SAR9</accession>
<reference evidence="2 3" key="1">
    <citation type="journal article" date="2018" name="Sci. Rep.">
        <title>Genomic signatures of local adaptation to the degree of environmental predictability in rotifers.</title>
        <authorList>
            <person name="Franch-Gras L."/>
            <person name="Hahn C."/>
            <person name="Garcia-Roger E.M."/>
            <person name="Carmona M.J."/>
            <person name="Serra M."/>
            <person name="Gomez A."/>
        </authorList>
    </citation>
    <scope>NUCLEOTIDE SEQUENCE [LARGE SCALE GENOMIC DNA]</scope>
    <source>
        <strain evidence="2">HYR1</strain>
    </source>
</reference>
<organism evidence="2 3">
    <name type="scientific">Brachionus plicatilis</name>
    <name type="common">Marine rotifer</name>
    <name type="synonym">Brachionus muelleri</name>
    <dbReference type="NCBI Taxonomy" id="10195"/>
    <lineage>
        <taxon>Eukaryota</taxon>
        <taxon>Metazoa</taxon>
        <taxon>Spiralia</taxon>
        <taxon>Gnathifera</taxon>
        <taxon>Rotifera</taxon>
        <taxon>Eurotatoria</taxon>
        <taxon>Monogononta</taxon>
        <taxon>Pseudotrocha</taxon>
        <taxon>Ploima</taxon>
        <taxon>Brachionidae</taxon>
        <taxon>Brachionus</taxon>
    </lineage>
</organism>
<dbReference type="GO" id="GO:0005507">
    <property type="term" value="F:copper ion binding"/>
    <property type="evidence" value="ECO:0007669"/>
    <property type="project" value="InterPro"/>
</dbReference>
<dbReference type="InterPro" id="IPR000945">
    <property type="entry name" value="DBH-like"/>
</dbReference>
<dbReference type="OrthoDB" id="10003276at2759"/>
<dbReference type="EMBL" id="REGN01001733">
    <property type="protein sequence ID" value="RNA32862.1"/>
    <property type="molecule type" value="Genomic_DNA"/>
</dbReference>
<evidence type="ECO:0000313" key="2">
    <source>
        <dbReference type="EMBL" id="RNA32862.1"/>
    </source>
</evidence>
<gene>
    <name evidence="2" type="ORF">BpHYR1_049540</name>
</gene>
<keyword evidence="2" id="KW-0560">Oxidoreductase</keyword>
<proteinExistence type="predicted"/>
<dbReference type="STRING" id="10195.A0A3M7SAR9"/>
<sequence>DRYVYGQRSINDINTDIELLNGFESKGFTVFKIKRPLVLCDPDDRSIETGTPYVIFPWHIHDPENSYEIDLDTKNQSTQLNFFRKNLEISSDHDESQVFEIKLHKKIIPIKHHQYCQAFQIPKNLSKKHIYQWSTELPESDPHLISSIKLYECSHDYSYAGEVDCDFSLNTAFCSRSSIGWNLGSEMKVSFPADIGYPIGTDTDYGFLVLNLEFIDLEQSSSKILIDLNK</sequence>
<dbReference type="Pfam" id="PF01082">
    <property type="entry name" value="Cu2_monooxygen"/>
    <property type="match status" value="1"/>
</dbReference>
<dbReference type="InterPro" id="IPR045266">
    <property type="entry name" value="DOH_DOMON"/>
</dbReference>
<dbReference type="Proteomes" id="UP000276133">
    <property type="component" value="Unassembled WGS sequence"/>
</dbReference>
<dbReference type="SUPFAM" id="SSF49742">
    <property type="entry name" value="PHM/PNGase F"/>
    <property type="match status" value="1"/>
</dbReference>
<dbReference type="PANTHER" id="PTHR10157:SF23">
    <property type="entry name" value="MOXD1 HOMOLOG 1"/>
    <property type="match status" value="1"/>
</dbReference>
<evidence type="ECO:0000259" key="1">
    <source>
        <dbReference type="Pfam" id="PF01082"/>
    </source>
</evidence>
<dbReference type="CDD" id="cd09631">
    <property type="entry name" value="DOMON_DOH"/>
    <property type="match status" value="1"/>
</dbReference>
<name>A0A3M7SAR9_BRAPC</name>
<feature type="non-terminal residue" evidence="2">
    <location>
        <position position="1"/>
    </location>
</feature>
<comment type="caution">
    <text evidence="2">The sequence shown here is derived from an EMBL/GenBank/DDBJ whole genome shotgun (WGS) entry which is preliminary data.</text>
</comment>
<dbReference type="GO" id="GO:0004500">
    <property type="term" value="F:dopamine beta-monooxygenase activity"/>
    <property type="evidence" value="ECO:0007669"/>
    <property type="project" value="InterPro"/>
</dbReference>
<protein>
    <submittedName>
        <fullName evidence="2">DBH-like monooxygenase 1</fullName>
    </submittedName>
</protein>
<dbReference type="InterPro" id="IPR008977">
    <property type="entry name" value="PHM/PNGase_F_dom_sf"/>
</dbReference>
<keyword evidence="3" id="KW-1185">Reference proteome</keyword>
<dbReference type="InterPro" id="IPR000323">
    <property type="entry name" value="Cu2_ascorb_mOase_N"/>
</dbReference>
<dbReference type="Gene3D" id="2.60.120.310">
    <property type="entry name" value="Copper type II, ascorbate-dependent monooxygenase, N-terminal domain"/>
    <property type="match status" value="1"/>
</dbReference>
<dbReference type="PANTHER" id="PTHR10157">
    <property type="entry name" value="DOPAMINE BETA HYDROXYLASE RELATED"/>
    <property type="match status" value="1"/>
</dbReference>
<evidence type="ECO:0000313" key="3">
    <source>
        <dbReference type="Proteomes" id="UP000276133"/>
    </source>
</evidence>